<comment type="similarity">
    <text evidence="3">Belongs to the PTPS family. QueD subfamily.</text>
</comment>
<evidence type="ECO:0000256" key="1">
    <source>
        <dbReference type="ARBA" id="ARBA00001947"/>
    </source>
</evidence>
<evidence type="ECO:0000256" key="9">
    <source>
        <dbReference type="ARBA" id="ARBA00031449"/>
    </source>
</evidence>
<evidence type="ECO:0000313" key="11">
    <source>
        <dbReference type="EMBL" id="OSC39763.1"/>
    </source>
</evidence>
<comment type="cofactor">
    <cofactor evidence="1">
        <name>Zn(2+)</name>
        <dbReference type="ChEBI" id="CHEBI:29105"/>
    </cofactor>
</comment>
<dbReference type="InterPro" id="IPR007115">
    <property type="entry name" value="6-PTP_synth/QueD"/>
</dbReference>
<dbReference type="GO" id="GO:0070497">
    <property type="term" value="F:6-carboxytetrahydropterin synthase activity"/>
    <property type="evidence" value="ECO:0007669"/>
    <property type="project" value="UniProtKB-EC"/>
</dbReference>
<dbReference type="EC" id="4.1.2.50" evidence="4"/>
<proteinExistence type="inferred from homology"/>
<dbReference type="SUPFAM" id="SSF55620">
    <property type="entry name" value="Tetrahydrobiopterin biosynthesis enzymes-like"/>
    <property type="match status" value="1"/>
</dbReference>
<dbReference type="UniPathway" id="UPA00391"/>
<name>A0A1X2LSL2_9MYCO</name>
<keyword evidence="7" id="KW-0862">Zinc</keyword>
<dbReference type="Gene3D" id="3.30.479.10">
    <property type="entry name" value="6-pyruvoyl tetrahydropterin synthase/QueD"/>
    <property type="match status" value="1"/>
</dbReference>
<evidence type="ECO:0000256" key="7">
    <source>
        <dbReference type="ARBA" id="ARBA00022833"/>
    </source>
</evidence>
<dbReference type="RefSeq" id="WP_085326016.1">
    <property type="nucleotide sequence ID" value="NZ_NCXP01000020.1"/>
</dbReference>
<dbReference type="InterPro" id="IPR038418">
    <property type="entry name" value="6-PTP_synth/QueD_sf"/>
</dbReference>
<keyword evidence="6" id="KW-0479">Metal-binding</keyword>
<dbReference type="PANTHER" id="PTHR12589">
    <property type="entry name" value="PYRUVOYL TETRAHYDROBIOPTERIN SYNTHASE"/>
    <property type="match status" value="1"/>
</dbReference>
<dbReference type="GO" id="GO:0046872">
    <property type="term" value="F:metal ion binding"/>
    <property type="evidence" value="ECO:0007669"/>
    <property type="project" value="UniProtKB-KW"/>
</dbReference>
<evidence type="ECO:0000256" key="3">
    <source>
        <dbReference type="ARBA" id="ARBA00008900"/>
    </source>
</evidence>
<dbReference type="Proteomes" id="UP000193247">
    <property type="component" value="Unassembled WGS sequence"/>
</dbReference>
<evidence type="ECO:0000256" key="8">
    <source>
        <dbReference type="ARBA" id="ARBA00023239"/>
    </source>
</evidence>
<evidence type="ECO:0000256" key="6">
    <source>
        <dbReference type="ARBA" id="ARBA00022723"/>
    </source>
</evidence>
<comment type="caution">
    <text evidence="11">The sequence shown here is derived from an EMBL/GenBank/DDBJ whole genome shotgun (WGS) entry which is preliminary data.</text>
</comment>
<comment type="pathway">
    <text evidence="2">Purine metabolism; 7-cyano-7-deazaguanine biosynthesis.</text>
</comment>
<evidence type="ECO:0000256" key="10">
    <source>
        <dbReference type="ARBA" id="ARBA00048807"/>
    </source>
</evidence>
<protein>
    <recommendedName>
        <fullName evidence="5">6-carboxy-5,6,7,8-tetrahydropterin synthase</fullName>
        <ecNumber evidence="4">4.1.2.50</ecNumber>
    </recommendedName>
    <alternativeName>
        <fullName evidence="9">Queuosine biosynthesis protein QueD</fullName>
    </alternativeName>
</protein>
<comment type="catalytic activity">
    <reaction evidence="10">
        <text>7,8-dihydroneopterin 3'-triphosphate + H2O = 6-carboxy-5,6,7,8-tetrahydropterin + triphosphate + acetaldehyde + 2 H(+)</text>
        <dbReference type="Rhea" id="RHEA:27966"/>
        <dbReference type="ChEBI" id="CHEBI:15343"/>
        <dbReference type="ChEBI" id="CHEBI:15377"/>
        <dbReference type="ChEBI" id="CHEBI:15378"/>
        <dbReference type="ChEBI" id="CHEBI:18036"/>
        <dbReference type="ChEBI" id="CHEBI:58462"/>
        <dbReference type="ChEBI" id="CHEBI:61032"/>
        <dbReference type="EC" id="4.1.2.50"/>
    </reaction>
</comment>
<dbReference type="PANTHER" id="PTHR12589:SF7">
    <property type="entry name" value="6-PYRUVOYL TETRAHYDROBIOPTERIN SYNTHASE"/>
    <property type="match status" value="1"/>
</dbReference>
<evidence type="ECO:0000256" key="5">
    <source>
        <dbReference type="ARBA" id="ARBA00018141"/>
    </source>
</evidence>
<keyword evidence="8" id="KW-0456">Lyase</keyword>
<organism evidence="11 12">
    <name type="scientific">Mycobacterium decipiens</name>
    <dbReference type="NCBI Taxonomy" id="1430326"/>
    <lineage>
        <taxon>Bacteria</taxon>
        <taxon>Bacillati</taxon>
        <taxon>Actinomycetota</taxon>
        <taxon>Actinomycetes</taxon>
        <taxon>Mycobacteriales</taxon>
        <taxon>Mycobacteriaceae</taxon>
        <taxon>Mycobacterium</taxon>
    </lineage>
</organism>
<dbReference type="EMBL" id="NCXP01000020">
    <property type="protein sequence ID" value="OSC39763.1"/>
    <property type="molecule type" value="Genomic_DNA"/>
</dbReference>
<evidence type="ECO:0000256" key="4">
    <source>
        <dbReference type="ARBA" id="ARBA00012982"/>
    </source>
</evidence>
<accession>A0A1X2LSL2</accession>
<dbReference type="AlphaFoldDB" id="A0A1X2LSL2"/>
<dbReference type="OrthoDB" id="9804698at2"/>
<dbReference type="STRING" id="1430326.B8W66_15720"/>
<reference evidence="11 12" key="1">
    <citation type="submission" date="2017-04" db="EMBL/GenBank/DDBJ databases">
        <title>The new phylogeny of genus Mycobacterium.</title>
        <authorList>
            <person name="Tortoli E."/>
            <person name="Trovato A."/>
            <person name="Cirillo D.M."/>
        </authorList>
    </citation>
    <scope>NUCLEOTIDE SEQUENCE [LARGE SCALE GENOMIC DNA]</scope>
    <source>
        <strain evidence="11 12">TBL 1200985</strain>
    </source>
</reference>
<gene>
    <name evidence="11" type="ORF">B8W66_15720</name>
</gene>
<sequence>MSYTIKQTFRIEMGHRTWTQDMRTSRGKEFYDPALVADKCANLHGHTMFVSVTIAGDSLDDQYFLMDTDLLTGAFKPILDEVDHAFVVDKNDPLYGDIAAVTQKGGLKLCTVDFSPTFEAMVRHFHDRLQSALDEKGLGDVLRIKEVKVLGEQSVEATYSNG</sequence>
<evidence type="ECO:0000313" key="12">
    <source>
        <dbReference type="Proteomes" id="UP000193247"/>
    </source>
</evidence>
<dbReference type="Pfam" id="PF01242">
    <property type="entry name" value="PTPS"/>
    <property type="match status" value="1"/>
</dbReference>
<evidence type="ECO:0000256" key="2">
    <source>
        <dbReference type="ARBA" id="ARBA00005061"/>
    </source>
</evidence>
<keyword evidence="12" id="KW-1185">Reference proteome</keyword>